<organism evidence="1 2">
    <name type="scientific">Daphnia magna</name>
    <dbReference type="NCBI Taxonomy" id="35525"/>
    <lineage>
        <taxon>Eukaryota</taxon>
        <taxon>Metazoa</taxon>
        <taxon>Ecdysozoa</taxon>
        <taxon>Arthropoda</taxon>
        <taxon>Crustacea</taxon>
        <taxon>Branchiopoda</taxon>
        <taxon>Diplostraca</taxon>
        <taxon>Cladocera</taxon>
        <taxon>Anomopoda</taxon>
        <taxon>Daphniidae</taxon>
        <taxon>Daphnia</taxon>
    </lineage>
</organism>
<gene>
    <name evidence="1" type="ORF">OUZ56_001519</name>
</gene>
<keyword evidence="2" id="KW-1185">Reference proteome</keyword>
<sequence length="63" mass="7161">MCLCVRAIAKHQSLAMLLDNSGKKKQEAVTDTNRLRFSPRPYTKDVYTFAKSSYRVVRGCHLG</sequence>
<evidence type="ECO:0000313" key="1">
    <source>
        <dbReference type="EMBL" id="KAK4019503.1"/>
    </source>
</evidence>
<proteinExistence type="predicted"/>
<dbReference type="Proteomes" id="UP001234178">
    <property type="component" value="Unassembled WGS sequence"/>
</dbReference>
<name>A0ABR0A2X1_9CRUS</name>
<accession>A0ABR0A2X1</accession>
<evidence type="ECO:0000313" key="2">
    <source>
        <dbReference type="Proteomes" id="UP001234178"/>
    </source>
</evidence>
<protein>
    <submittedName>
        <fullName evidence="1">Uncharacterized protein</fullName>
    </submittedName>
</protein>
<reference evidence="1 2" key="1">
    <citation type="journal article" date="2023" name="Nucleic Acids Res.">
        <title>The hologenome of Daphnia magna reveals possible DNA methylation and microbiome-mediated evolution of the host genome.</title>
        <authorList>
            <person name="Chaturvedi A."/>
            <person name="Li X."/>
            <person name="Dhandapani V."/>
            <person name="Marshall H."/>
            <person name="Kissane S."/>
            <person name="Cuenca-Cambronero M."/>
            <person name="Asole G."/>
            <person name="Calvet F."/>
            <person name="Ruiz-Romero M."/>
            <person name="Marangio P."/>
            <person name="Guigo R."/>
            <person name="Rago D."/>
            <person name="Mirbahai L."/>
            <person name="Eastwood N."/>
            <person name="Colbourne J.K."/>
            <person name="Zhou J."/>
            <person name="Mallon E."/>
            <person name="Orsini L."/>
        </authorList>
    </citation>
    <scope>NUCLEOTIDE SEQUENCE [LARGE SCALE GENOMIC DNA]</scope>
    <source>
        <strain evidence="1">LRV0_1</strain>
    </source>
</reference>
<dbReference type="EMBL" id="JAOYFB010000036">
    <property type="protein sequence ID" value="KAK4019503.1"/>
    <property type="molecule type" value="Genomic_DNA"/>
</dbReference>
<comment type="caution">
    <text evidence="1">The sequence shown here is derived from an EMBL/GenBank/DDBJ whole genome shotgun (WGS) entry which is preliminary data.</text>
</comment>